<evidence type="ECO:0000256" key="1">
    <source>
        <dbReference type="SAM" id="SignalP"/>
    </source>
</evidence>
<keyword evidence="1" id="KW-0732">Signal</keyword>
<dbReference type="OrthoDB" id="706756at2"/>
<evidence type="ECO:0000313" key="2">
    <source>
        <dbReference type="EMBL" id="RPD41025.1"/>
    </source>
</evidence>
<dbReference type="EMBL" id="RMBX01000006">
    <property type="protein sequence ID" value="RPD41025.1"/>
    <property type="molecule type" value="Genomic_DNA"/>
</dbReference>
<proteinExistence type="predicted"/>
<protein>
    <submittedName>
        <fullName evidence="2">Membrane or secreted protein</fullName>
    </submittedName>
</protein>
<comment type="caution">
    <text evidence="2">The sequence shown here is derived from an EMBL/GenBank/DDBJ whole genome shotgun (WGS) entry which is preliminary data.</text>
</comment>
<dbReference type="AlphaFoldDB" id="A0A3N4MC65"/>
<dbReference type="RefSeq" id="WP_120516673.1">
    <property type="nucleotide sequence ID" value="NZ_QXZY01000007.1"/>
</dbReference>
<gene>
    <name evidence="2" type="ORF">EG028_13505</name>
</gene>
<dbReference type="Proteomes" id="UP000279089">
    <property type="component" value="Unassembled WGS sequence"/>
</dbReference>
<sequence length="234" mass="25802">MKTLISAALLLLTQYGLAQQNLNGAWKLSPANGEPQTVRIIEDSYFMQTHFDEKGKQFLSTHGGKLEASGSSGLKETIEFHTADKEKVGTVRDCTYQLNNNQLVITCNGQASTWQRVDDGKAPLAGAWRITARENGGSMVPMRPGPRKTLKILSGTRFQWAAINTETKEFFGTGGGTYTFENGKYTENITFFSRDSTRVGAALSFDGKVDGKQWHHSGKSSKGDPISEIWSRIE</sequence>
<reference evidence="3" key="1">
    <citation type="submission" date="2018-11" db="EMBL/GenBank/DDBJ databases">
        <title>Chitinophaga lutea sp.nov., isolate from arsenic contaminated soil.</title>
        <authorList>
            <person name="Zong Y."/>
        </authorList>
    </citation>
    <scope>NUCLEOTIDE SEQUENCE [LARGE SCALE GENOMIC DNA]</scope>
    <source>
        <strain evidence="3">YLT18</strain>
    </source>
</reference>
<keyword evidence="3" id="KW-1185">Reference proteome</keyword>
<feature type="chain" id="PRO_5017956165" evidence="1">
    <location>
        <begin position="19"/>
        <end position="234"/>
    </location>
</feature>
<organism evidence="2 3">
    <name type="scientific">Chitinophaga barathri</name>
    <dbReference type="NCBI Taxonomy" id="1647451"/>
    <lineage>
        <taxon>Bacteria</taxon>
        <taxon>Pseudomonadati</taxon>
        <taxon>Bacteroidota</taxon>
        <taxon>Chitinophagia</taxon>
        <taxon>Chitinophagales</taxon>
        <taxon>Chitinophagaceae</taxon>
        <taxon>Chitinophaga</taxon>
    </lineage>
</organism>
<evidence type="ECO:0000313" key="3">
    <source>
        <dbReference type="Proteomes" id="UP000279089"/>
    </source>
</evidence>
<accession>A0A3N4MC65</accession>
<name>A0A3N4MC65_9BACT</name>
<dbReference type="Gene3D" id="2.40.128.490">
    <property type="entry name" value="Uncharacterised protein PF14869, DUF4488"/>
    <property type="match status" value="2"/>
</dbReference>
<feature type="signal peptide" evidence="1">
    <location>
        <begin position="1"/>
        <end position="18"/>
    </location>
</feature>